<feature type="compositionally biased region" description="Basic and acidic residues" evidence="2">
    <location>
        <begin position="300"/>
        <end position="330"/>
    </location>
</feature>
<evidence type="ECO:0000259" key="3">
    <source>
        <dbReference type="PROSITE" id="PS50158"/>
    </source>
</evidence>
<dbReference type="SMART" id="SM00343">
    <property type="entry name" value="ZnF_C2HC"/>
    <property type="match status" value="2"/>
</dbReference>
<feature type="region of interest" description="Disordered" evidence="2">
    <location>
        <begin position="292"/>
        <end position="357"/>
    </location>
</feature>
<accession>A0A8I6XN18</accession>
<evidence type="ECO:0000256" key="2">
    <source>
        <dbReference type="SAM" id="MobiDB-lite"/>
    </source>
</evidence>
<dbReference type="Pfam" id="PF00098">
    <property type="entry name" value="zf-CCHC"/>
    <property type="match status" value="1"/>
</dbReference>
<dbReference type="AlphaFoldDB" id="A0A8I6XN18"/>
<organism evidence="4 5">
    <name type="scientific">Hordeum vulgare subsp. vulgare</name>
    <name type="common">Domesticated barley</name>
    <dbReference type="NCBI Taxonomy" id="112509"/>
    <lineage>
        <taxon>Eukaryota</taxon>
        <taxon>Viridiplantae</taxon>
        <taxon>Streptophyta</taxon>
        <taxon>Embryophyta</taxon>
        <taxon>Tracheophyta</taxon>
        <taxon>Spermatophyta</taxon>
        <taxon>Magnoliopsida</taxon>
        <taxon>Liliopsida</taxon>
        <taxon>Poales</taxon>
        <taxon>Poaceae</taxon>
        <taxon>BOP clade</taxon>
        <taxon>Pooideae</taxon>
        <taxon>Triticodae</taxon>
        <taxon>Triticeae</taxon>
        <taxon>Hordeinae</taxon>
        <taxon>Hordeum</taxon>
    </lineage>
</organism>
<evidence type="ECO:0000313" key="4">
    <source>
        <dbReference type="EnsemblPlants" id="HORVU.MOREX.r3.5HG0425570.1.CDS1"/>
    </source>
</evidence>
<feature type="domain" description="CCHC-type" evidence="3">
    <location>
        <begin position="60"/>
        <end position="73"/>
    </location>
</feature>
<keyword evidence="1" id="KW-0863">Zinc-finger</keyword>
<dbReference type="Gene3D" id="4.10.60.10">
    <property type="entry name" value="Zinc finger, CCHC-type"/>
    <property type="match status" value="1"/>
</dbReference>
<dbReference type="GO" id="GO:0008270">
    <property type="term" value="F:zinc ion binding"/>
    <property type="evidence" value="ECO:0007669"/>
    <property type="project" value="UniProtKB-KW"/>
</dbReference>
<dbReference type="InterPro" id="IPR001878">
    <property type="entry name" value="Znf_CCHC"/>
</dbReference>
<reference evidence="4" key="3">
    <citation type="submission" date="2022-01" db="UniProtKB">
        <authorList>
            <consortium name="EnsemblPlants"/>
        </authorList>
    </citation>
    <scope>IDENTIFICATION</scope>
    <source>
        <strain evidence="4">subsp. vulgare</strain>
    </source>
</reference>
<keyword evidence="5" id="KW-1185">Reference proteome</keyword>
<dbReference type="PROSITE" id="PS50158">
    <property type="entry name" value="ZF_CCHC"/>
    <property type="match status" value="1"/>
</dbReference>
<protein>
    <recommendedName>
        <fullName evidence="3">CCHC-type domain-containing protein</fullName>
    </recommendedName>
</protein>
<feature type="compositionally biased region" description="Polar residues" evidence="2">
    <location>
        <begin position="413"/>
        <end position="428"/>
    </location>
</feature>
<feature type="compositionally biased region" description="Low complexity" evidence="2">
    <location>
        <begin position="348"/>
        <end position="357"/>
    </location>
</feature>
<dbReference type="PANTHER" id="PTHR33170">
    <property type="entry name" value="DUF4283 DOMAIN-CONTAINING PROTEIN-RELATED"/>
    <property type="match status" value="1"/>
</dbReference>
<dbReference type="InterPro" id="IPR036875">
    <property type="entry name" value="Znf_CCHC_sf"/>
</dbReference>
<evidence type="ECO:0000256" key="1">
    <source>
        <dbReference type="PROSITE-ProRule" id="PRU00047"/>
    </source>
</evidence>
<keyword evidence="1" id="KW-0862">Zinc</keyword>
<feature type="region of interest" description="Disordered" evidence="2">
    <location>
        <begin position="410"/>
        <end position="464"/>
    </location>
</feature>
<dbReference type="SUPFAM" id="SSF57756">
    <property type="entry name" value="Retrovirus zinc finger-like domains"/>
    <property type="match status" value="1"/>
</dbReference>
<dbReference type="GO" id="GO:0003676">
    <property type="term" value="F:nucleic acid binding"/>
    <property type="evidence" value="ECO:0007669"/>
    <property type="project" value="InterPro"/>
</dbReference>
<dbReference type="PANTHER" id="PTHR33170:SF40">
    <property type="entry name" value="OS04G0557100 PROTEIN"/>
    <property type="match status" value="1"/>
</dbReference>
<keyword evidence="1" id="KW-0479">Metal-binding</keyword>
<reference evidence="5" key="1">
    <citation type="journal article" date="2012" name="Nature">
        <title>A physical, genetic and functional sequence assembly of the barley genome.</title>
        <authorList>
            <consortium name="The International Barley Genome Sequencing Consortium"/>
            <person name="Mayer K.F."/>
            <person name="Waugh R."/>
            <person name="Brown J.W."/>
            <person name="Schulman A."/>
            <person name="Langridge P."/>
            <person name="Platzer M."/>
            <person name="Fincher G.B."/>
            <person name="Muehlbauer G.J."/>
            <person name="Sato K."/>
            <person name="Close T.J."/>
            <person name="Wise R.P."/>
            <person name="Stein N."/>
        </authorList>
    </citation>
    <scope>NUCLEOTIDE SEQUENCE [LARGE SCALE GENOMIC DNA]</scope>
    <source>
        <strain evidence="5">cv. Morex</strain>
    </source>
</reference>
<dbReference type="Proteomes" id="UP000011116">
    <property type="component" value="Chromosome 5H"/>
</dbReference>
<name>A0A8I6XN18_HORVV</name>
<proteinExistence type="predicted"/>
<evidence type="ECO:0000313" key="5">
    <source>
        <dbReference type="Proteomes" id="UP000011116"/>
    </source>
</evidence>
<dbReference type="Gramene" id="HORVU.MOREX.r3.5HG0425570.1">
    <property type="protein sequence ID" value="HORVU.MOREX.r3.5HG0425570.1.CDS1"/>
    <property type="gene ID" value="HORVU.MOREX.r3.5HG0425570"/>
</dbReference>
<reference evidence="4" key="2">
    <citation type="submission" date="2020-10" db="EMBL/GenBank/DDBJ databases">
        <authorList>
            <person name="Scholz U."/>
            <person name="Mascher M."/>
            <person name="Fiebig A."/>
        </authorList>
    </citation>
    <scope>NUCLEOTIDE SEQUENCE [LARGE SCALE GENOMIC DNA]</scope>
    <source>
        <strain evidence="4">cv. Morex</strain>
    </source>
</reference>
<sequence length="578" mass="63948">MFYFGRNRCQQEVTPTTTNGVAVNHTGPNLTMEATTPKSAEDRELAWANKAARKKEKLTCYRCGVPGHFVMDCTTVLCDICQKPGHDDAMCPLLLAPKPVINIYGVCQNRLMFFETPKSTSVLAPPRLESSRTGLVKVTNGTLTAEQVSQQLRRLVSETYQWAPDRVDEQSFQVEFPRREDLQRLLTFGVSRVSGSKCLLEFEECKKPEPQGIQLKKVWIRFSGIPETLLNDFLIVWSLGSLIGKTEKVDMPFTRKRGVARLLVMVLDVEFIPDFAPWSYDGVHYDLDVEVEADSQPKSNDGDVHMTDGYERDRDQGDANKDKHSDKSNESIKPASSSANDKTLLKGTAPSSSTSPMATLRFGSFEVIHDIWHLEGEEGVIKELEFEVPHSVDVYDSATRTCILPRQEDVASPNRQLTVASSATLRTPQRSREEADSHPVSSMMEAPQRSREAASYPSSTLDTPARKMEAADNPALATLVSSVDLEQCRSTLLGSGCIRSQYNGKEARVSSPQENAPTVQVVSFGKDSTFKGNGSAGRSHAAASTQDVISFGGIPDPTSGDRRFNHRIQEQPVLMTCC</sequence>
<dbReference type="EnsemblPlants" id="HORVU.MOREX.r3.5HG0425570.1">
    <property type="protein sequence ID" value="HORVU.MOREX.r3.5HG0425570.1.CDS1"/>
    <property type="gene ID" value="HORVU.MOREX.r3.5HG0425570"/>
</dbReference>